<dbReference type="InterPro" id="IPR057291">
    <property type="entry name" value="CHX17_2nd"/>
</dbReference>
<keyword evidence="6 10" id="KW-1133">Transmembrane helix</keyword>
<keyword evidence="3" id="KW-0633">Potassium transport</keyword>
<dbReference type="STRING" id="106549.A0A540KAR6"/>
<dbReference type="Pfam" id="PF00999">
    <property type="entry name" value="Na_H_Exchanger"/>
    <property type="match status" value="1"/>
</dbReference>
<evidence type="ECO:0000256" key="10">
    <source>
        <dbReference type="SAM" id="Phobius"/>
    </source>
</evidence>
<proteinExistence type="inferred from homology"/>
<dbReference type="InterPro" id="IPR006153">
    <property type="entry name" value="Cation/H_exchanger_TM"/>
</dbReference>
<feature type="domain" description="Cation/H+ exchanger transmembrane" evidence="11">
    <location>
        <begin position="1"/>
        <end position="176"/>
    </location>
</feature>
<feature type="transmembrane region" description="Helical" evidence="10">
    <location>
        <begin position="75"/>
        <end position="96"/>
    </location>
</feature>
<evidence type="ECO:0000256" key="4">
    <source>
        <dbReference type="ARBA" id="ARBA00022692"/>
    </source>
</evidence>
<dbReference type="GO" id="GO:0006885">
    <property type="term" value="P:regulation of pH"/>
    <property type="evidence" value="ECO:0007669"/>
    <property type="project" value="TreeGrafter"/>
</dbReference>
<evidence type="ECO:0000256" key="9">
    <source>
        <dbReference type="ARBA" id="ARBA00038341"/>
    </source>
</evidence>
<dbReference type="PANTHER" id="PTHR32468:SF74">
    <property type="entry name" value="CATION_H(+) ANTIPORTER 21-RELATED"/>
    <property type="match status" value="1"/>
</dbReference>
<keyword evidence="2" id="KW-0813">Transport</keyword>
<evidence type="ECO:0000256" key="8">
    <source>
        <dbReference type="ARBA" id="ARBA00023136"/>
    </source>
</evidence>
<evidence type="ECO:0000256" key="3">
    <source>
        <dbReference type="ARBA" id="ARBA00022538"/>
    </source>
</evidence>
<dbReference type="GO" id="GO:1902600">
    <property type="term" value="P:proton transmembrane transport"/>
    <property type="evidence" value="ECO:0007669"/>
    <property type="project" value="InterPro"/>
</dbReference>
<accession>A0A540KAR6</accession>
<dbReference type="Pfam" id="PF23256">
    <property type="entry name" value="CHX17_2nd"/>
    <property type="match status" value="1"/>
</dbReference>
<dbReference type="AlphaFoldDB" id="A0A540KAR6"/>
<feature type="transmembrane region" description="Helical" evidence="10">
    <location>
        <begin position="200"/>
        <end position="224"/>
    </location>
</feature>
<keyword evidence="14" id="KW-1185">Reference proteome</keyword>
<dbReference type="PANTHER" id="PTHR32468">
    <property type="entry name" value="CATION/H + ANTIPORTER"/>
    <property type="match status" value="1"/>
</dbReference>
<evidence type="ECO:0000259" key="12">
    <source>
        <dbReference type="Pfam" id="PF23256"/>
    </source>
</evidence>
<comment type="similarity">
    <text evidence="9">Belongs to the monovalent cation:proton antiporter 2 (CPA2) transporter (TC 2.A.37) family. CHX (TC 2.A.37.4) subfamily.</text>
</comment>
<keyword evidence="7" id="KW-0406">Ion transport</keyword>
<evidence type="ECO:0000256" key="7">
    <source>
        <dbReference type="ARBA" id="ARBA00023065"/>
    </source>
</evidence>
<gene>
    <name evidence="13" type="ORF">C1H46_043154</name>
</gene>
<evidence type="ECO:0000256" key="2">
    <source>
        <dbReference type="ARBA" id="ARBA00022448"/>
    </source>
</evidence>
<feature type="domain" description="Cation/H(+) antiporter central" evidence="12">
    <location>
        <begin position="292"/>
        <end position="422"/>
    </location>
</feature>
<dbReference type="GO" id="GO:0015297">
    <property type="term" value="F:antiporter activity"/>
    <property type="evidence" value="ECO:0007669"/>
    <property type="project" value="InterPro"/>
</dbReference>
<keyword evidence="5" id="KW-0630">Potassium</keyword>
<comment type="caution">
    <text evidence="13">The sequence shown here is derived from an EMBL/GenBank/DDBJ whole genome shotgun (WGS) entry which is preliminary data.</text>
</comment>
<sequence length="511" mass="56407">MFLVGLELDFKPVIRSGWVLHRYLLLKDFTEPTKIYKQNRNGPIFWGIALATTNFPDLARILADLLHSEVGRLALSSAVISDLCSWFLFLLGMAAVDMTNMVAVGSTLAFIAVCTFLIRPALPWILTSEREKEDTDYSHHMCFVLAGVMLCGFITDALGSHSIVGPFVLGAIMPKGLRVRLQDMLKHPETEYEARSRTTIYRLVAVVIVAFGAKIVSTFAASLINKMSPRDSLALGSSTRPPVQYKERNIESVGPETELRILACFHNSDKVSGIINLLEASNPTKQSLIHVLVVHLVELTGHASAMLIVHDTCKTPTTKYRQLPDSSSTSIGAFGNYARKRENITVQKLTAVSAYATMHEDICNLAEENQATLIIIPFHYDKSLTDGATKSISHLSSLNNNLIANAQCSVGVFVDHGLGKSNIITESNSDSDNDSGDDNSLGRNHYHFAMVFLGGTDDRGALTYDDGILKAKASTGMEEKLDHLYLDDFRLKSMNDPIPPLNWKRRCCIKK</sequence>
<feature type="transmembrane region" description="Helical" evidence="10">
    <location>
        <begin position="102"/>
        <end position="125"/>
    </location>
</feature>
<reference evidence="13 14" key="1">
    <citation type="journal article" date="2019" name="G3 (Bethesda)">
        <title>Sequencing of a Wild Apple (Malus baccata) Genome Unravels the Differences Between Cultivated and Wild Apple Species Regarding Disease Resistance and Cold Tolerance.</title>
        <authorList>
            <person name="Chen X."/>
        </authorList>
    </citation>
    <scope>NUCLEOTIDE SEQUENCE [LARGE SCALE GENOMIC DNA]</scope>
    <source>
        <strain evidence="14">cv. Shandingzi</strain>
        <tissue evidence="13">Leaves</tissue>
    </source>
</reference>
<evidence type="ECO:0000259" key="11">
    <source>
        <dbReference type="Pfam" id="PF00999"/>
    </source>
</evidence>
<evidence type="ECO:0000313" key="13">
    <source>
        <dbReference type="EMBL" id="TQD71311.1"/>
    </source>
</evidence>
<evidence type="ECO:0000256" key="5">
    <source>
        <dbReference type="ARBA" id="ARBA00022958"/>
    </source>
</evidence>
<evidence type="ECO:0000256" key="6">
    <source>
        <dbReference type="ARBA" id="ARBA00022989"/>
    </source>
</evidence>
<evidence type="ECO:0000256" key="1">
    <source>
        <dbReference type="ARBA" id="ARBA00004141"/>
    </source>
</evidence>
<keyword evidence="8 10" id="KW-0472">Membrane</keyword>
<feature type="transmembrane region" description="Helical" evidence="10">
    <location>
        <begin position="137"/>
        <end position="155"/>
    </location>
</feature>
<keyword evidence="4 10" id="KW-0812">Transmembrane</keyword>
<evidence type="ECO:0000313" key="14">
    <source>
        <dbReference type="Proteomes" id="UP000315295"/>
    </source>
</evidence>
<dbReference type="InterPro" id="IPR038770">
    <property type="entry name" value="Na+/solute_symporter_sf"/>
</dbReference>
<protein>
    <submittedName>
        <fullName evidence="13">Uncharacterized protein</fullName>
    </submittedName>
</protein>
<name>A0A540KAR6_MALBA</name>
<dbReference type="Gene3D" id="1.20.1530.20">
    <property type="match status" value="1"/>
</dbReference>
<dbReference type="GO" id="GO:0006813">
    <property type="term" value="P:potassium ion transport"/>
    <property type="evidence" value="ECO:0007669"/>
    <property type="project" value="UniProtKB-KW"/>
</dbReference>
<dbReference type="Proteomes" id="UP000315295">
    <property type="component" value="Unassembled WGS sequence"/>
</dbReference>
<dbReference type="EMBL" id="VIEB01001573">
    <property type="protein sequence ID" value="TQD71311.1"/>
    <property type="molecule type" value="Genomic_DNA"/>
</dbReference>
<comment type="subcellular location">
    <subcellularLocation>
        <location evidence="1">Membrane</location>
        <topology evidence="1">Multi-pass membrane protein</topology>
    </subcellularLocation>
</comment>
<dbReference type="InterPro" id="IPR050794">
    <property type="entry name" value="CPA2_transporter"/>
</dbReference>
<dbReference type="GO" id="GO:0016020">
    <property type="term" value="C:membrane"/>
    <property type="evidence" value="ECO:0007669"/>
    <property type="project" value="UniProtKB-SubCell"/>
</dbReference>
<organism evidence="13 14">
    <name type="scientific">Malus baccata</name>
    <name type="common">Siberian crab apple</name>
    <name type="synonym">Pyrus baccata</name>
    <dbReference type="NCBI Taxonomy" id="106549"/>
    <lineage>
        <taxon>Eukaryota</taxon>
        <taxon>Viridiplantae</taxon>
        <taxon>Streptophyta</taxon>
        <taxon>Embryophyta</taxon>
        <taxon>Tracheophyta</taxon>
        <taxon>Spermatophyta</taxon>
        <taxon>Magnoliopsida</taxon>
        <taxon>eudicotyledons</taxon>
        <taxon>Gunneridae</taxon>
        <taxon>Pentapetalae</taxon>
        <taxon>rosids</taxon>
        <taxon>fabids</taxon>
        <taxon>Rosales</taxon>
        <taxon>Rosaceae</taxon>
        <taxon>Amygdaloideae</taxon>
        <taxon>Maleae</taxon>
        <taxon>Malus</taxon>
    </lineage>
</organism>
<dbReference type="GO" id="GO:0012505">
    <property type="term" value="C:endomembrane system"/>
    <property type="evidence" value="ECO:0007669"/>
    <property type="project" value="TreeGrafter"/>
</dbReference>